<sequence>MDYNGNVWYGKYGGCFISDAFTLSCDRYYRKFCEIVADARFQEEYQKLKAKYTSGKCRFTEDVEHARIVCHIDENYGPLLGTALLGKYLGKSAVCGARYADEAWLCARVCADLQVPLQLFLSRELSGIRSLTDQLELMGATLNTEMCNEVFNLPEMYAFQAWISAPEEKHLILCRSNVGAFPQTNIAAAFAADFRRDMMAEVKQKYGSIQRIIIPTISGTEALAVATAADWDTEFVCVECDTEPELEEELDSYCGSFTKVLRNNITDRVIAAELAELEDQGRVRRVRMEPRESIQAQGQNAEVETDPSSPLSLQSMAALAYCENNPAKGQPLVIVRSLRWGGAV</sequence>
<protein>
    <submittedName>
        <fullName evidence="2">Uncharacterized protein</fullName>
    </submittedName>
</protein>
<dbReference type="AlphaFoldDB" id="A0A9D2KJQ5"/>
<name>A0A9D2KJQ5_9FIRM</name>
<dbReference type="GO" id="GO:1901605">
    <property type="term" value="P:alpha-amino acid metabolic process"/>
    <property type="evidence" value="ECO:0007669"/>
    <property type="project" value="UniProtKB-ARBA"/>
</dbReference>
<comment type="caution">
    <text evidence="2">The sequence shown here is derived from an EMBL/GenBank/DDBJ whole genome shotgun (WGS) entry which is preliminary data.</text>
</comment>
<reference evidence="2" key="1">
    <citation type="journal article" date="2021" name="PeerJ">
        <title>Extensive microbial diversity within the chicken gut microbiome revealed by metagenomics and culture.</title>
        <authorList>
            <person name="Gilroy R."/>
            <person name="Ravi A."/>
            <person name="Getino M."/>
            <person name="Pursley I."/>
            <person name="Horton D.L."/>
            <person name="Alikhan N.F."/>
            <person name="Baker D."/>
            <person name="Gharbi K."/>
            <person name="Hall N."/>
            <person name="Watson M."/>
            <person name="Adriaenssens E.M."/>
            <person name="Foster-Nyarko E."/>
            <person name="Jarju S."/>
            <person name="Secka A."/>
            <person name="Antonio M."/>
            <person name="Oren A."/>
            <person name="Chaudhuri R.R."/>
            <person name="La Ragione R."/>
            <person name="Hildebrand F."/>
            <person name="Pallen M.J."/>
        </authorList>
    </citation>
    <scope>NUCLEOTIDE SEQUENCE</scope>
    <source>
        <strain evidence="2">ChiSjej2B20-11307</strain>
    </source>
</reference>
<dbReference type="EMBL" id="DXAK01000035">
    <property type="protein sequence ID" value="HJA06886.1"/>
    <property type="molecule type" value="Genomic_DNA"/>
</dbReference>
<evidence type="ECO:0000313" key="2">
    <source>
        <dbReference type="EMBL" id="HJA06886.1"/>
    </source>
</evidence>
<dbReference type="InterPro" id="IPR036052">
    <property type="entry name" value="TrpB-like_PALP_sf"/>
</dbReference>
<accession>A0A9D2KJQ5</accession>
<evidence type="ECO:0000313" key="3">
    <source>
        <dbReference type="Proteomes" id="UP000824223"/>
    </source>
</evidence>
<reference evidence="2" key="2">
    <citation type="submission" date="2021-04" db="EMBL/GenBank/DDBJ databases">
        <authorList>
            <person name="Gilroy R."/>
        </authorList>
    </citation>
    <scope>NUCLEOTIDE SEQUENCE</scope>
    <source>
        <strain evidence="2">ChiSjej2B20-11307</strain>
    </source>
</reference>
<feature type="region of interest" description="Disordered" evidence="1">
    <location>
        <begin position="290"/>
        <end position="309"/>
    </location>
</feature>
<feature type="compositionally biased region" description="Polar residues" evidence="1">
    <location>
        <begin position="294"/>
        <end position="309"/>
    </location>
</feature>
<proteinExistence type="predicted"/>
<dbReference type="Gene3D" id="3.40.50.1100">
    <property type="match status" value="2"/>
</dbReference>
<evidence type="ECO:0000256" key="1">
    <source>
        <dbReference type="SAM" id="MobiDB-lite"/>
    </source>
</evidence>
<organism evidence="2 3">
    <name type="scientific">Candidatus Mediterraneibacter pullicola</name>
    <dbReference type="NCBI Taxonomy" id="2838682"/>
    <lineage>
        <taxon>Bacteria</taxon>
        <taxon>Bacillati</taxon>
        <taxon>Bacillota</taxon>
        <taxon>Clostridia</taxon>
        <taxon>Lachnospirales</taxon>
        <taxon>Lachnospiraceae</taxon>
        <taxon>Mediterraneibacter</taxon>
    </lineage>
</organism>
<gene>
    <name evidence="2" type="ORF">H9798_07085</name>
</gene>
<dbReference type="Proteomes" id="UP000824223">
    <property type="component" value="Unassembled WGS sequence"/>
</dbReference>